<protein>
    <submittedName>
        <fullName evidence="1">Uncharacterized protein</fullName>
    </submittedName>
</protein>
<accession>A0ABN9CU06</accession>
<sequence length="89" mass="10291">SGKSPFTHFPEDATRIERKLYKVREHPVLDSGHWIKCPDLKIYCLFLLYGQLKILEFPSDPPRWTDNSWGPWAIGDHGARVLAQTQKSV</sequence>
<keyword evidence="2" id="KW-1185">Reference proteome</keyword>
<proteinExistence type="predicted"/>
<evidence type="ECO:0000313" key="2">
    <source>
        <dbReference type="Proteomes" id="UP001162483"/>
    </source>
</evidence>
<dbReference type="Proteomes" id="UP001162483">
    <property type="component" value="Unassembled WGS sequence"/>
</dbReference>
<dbReference type="EMBL" id="CATNWA010012598">
    <property type="protein sequence ID" value="CAI9563675.1"/>
    <property type="molecule type" value="Genomic_DNA"/>
</dbReference>
<evidence type="ECO:0000313" key="1">
    <source>
        <dbReference type="EMBL" id="CAI9563675.1"/>
    </source>
</evidence>
<organism evidence="1 2">
    <name type="scientific">Staurois parvus</name>
    <dbReference type="NCBI Taxonomy" id="386267"/>
    <lineage>
        <taxon>Eukaryota</taxon>
        <taxon>Metazoa</taxon>
        <taxon>Chordata</taxon>
        <taxon>Craniata</taxon>
        <taxon>Vertebrata</taxon>
        <taxon>Euteleostomi</taxon>
        <taxon>Amphibia</taxon>
        <taxon>Batrachia</taxon>
        <taxon>Anura</taxon>
        <taxon>Neobatrachia</taxon>
        <taxon>Ranoidea</taxon>
        <taxon>Ranidae</taxon>
        <taxon>Staurois</taxon>
    </lineage>
</organism>
<name>A0ABN9CU06_9NEOB</name>
<gene>
    <name evidence="1" type="ORF">SPARVUS_LOCUS5788489</name>
</gene>
<feature type="non-terminal residue" evidence="1">
    <location>
        <position position="1"/>
    </location>
</feature>
<reference evidence="1" key="1">
    <citation type="submission" date="2023-05" db="EMBL/GenBank/DDBJ databases">
        <authorList>
            <person name="Stuckert A."/>
        </authorList>
    </citation>
    <scope>NUCLEOTIDE SEQUENCE</scope>
</reference>
<comment type="caution">
    <text evidence="1">The sequence shown here is derived from an EMBL/GenBank/DDBJ whole genome shotgun (WGS) entry which is preliminary data.</text>
</comment>